<reference evidence="1 2" key="1">
    <citation type="submission" date="2018-10" db="EMBL/GenBank/DDBJ databases">
        <title>Sinomicrobium pectinilyticum sp. nov., a pectinase-producing bacterium isolated from alkaline and saline soil, and emended description of the genus Sinomicrobium.</title>
        <authorList>
            <person name="Cheng B."/>
            <person name="Li C."/>
            <person name="Lai Q."/>
            <person name="Du M."/>
            <person name="Shao Z."/>
            <person name="Xu P."/>
            <person name="Yang C."/>
        </authorList>
    </citation>
    <scope>NUCLEOTIDE SEQUENCE [LARGE SCALE GENOMIC DNA]</scope>
    <source>
        <strain evidence="1 2">5DNS001</strain>
    </source>
</reference>
<organism evidence="1 2">
    <name type="scientific">Sinomicrobium pectinilyticum</name>
    <dbReference type="NCBI Taxonomy" id="1084421"/>
    <lineage>
        <taxon>Bacteria</taxon>
        <taxon>Pseudomonadati</taxon>
        <taxon>Bacteroidota</taxon>
        <taxon>Flavobacteriia</taxon>
        <taxon>Flavobacteriales</taxon>
        <taxon>Flavobacteriaceae</taxon>
        <taxon>Sinomicrobium</taxon>
    </lineage>
</organism>
<dbReference type="Proteomes" id="UP000267469">
    <property type="component" value="Unassembled WGS sequence"/>
</dbReference>
<sequence>MRNTFKRISAYIPSPLGRVRVGVLFLLLPFTFNAQTNTFPASGNVGIGTTNPTSKLEVKGEIKSNGLIQTVNPNNPAANLHLSWFNNVARIRIGGDGEGAENGLDIQGIGNKSIMRLLNNGNIGIGVTNPTMKLTVDGSIRNNSFSLSGSNGDLYMKRGNSDTNWKRALVCWDTSLTLNFDGDFSNGVRVMGNKFSVDGNMGIGTDNAAGWKLAVNGNIRAKEIKVETGW</sequence>
<dbReference type="AlphaFoldDB" id="A0A3N0CYL7"/>
<accession>A0A3N0CYL7</accession>
<gene>
    <name evidence="1" type="ORF">ED312_23335</name>
</gene>
<dbReference type="EMBL" id="RJTM01000212">
    <property type="protein sequence ID" value="RNL68053.1"/>
    <property type="molecule type" value="Genomic_DNA"/>
</dbReference>
<protein>
    <submittedName>
        <fullName evidence="1">Uncharacterized protein</fullName>
    </submittedName>
</protein>
<proteinExistence type="predicted"/>
<keyword evidence="2" id="KW-1185">Reference proteome</keyword>
<name>A0A3N0CYL7_SINP1</name>
<comment type="caution">
    <text evidence="1">The sequence shown here is derived from an EMBL/GenBank/DDBJ whole genome shotgun (WGS) entry which is preliminary data.</text>
</comment>
<evidence type="ECO:0000313" key="2">
    <source>
        <dbReference type="Proteomes" id="UP000267469"/>
    </source>
</evidence>
<feature type="non-terminal residue" evidence="1">
    <location>
        <position position="230"/>
    </location>
</feature>
<evidence type="ECO:0000313" key="1">
    <source>
        <dbReference type="EMBL" id="RNL68053.1"/>
    </source>
</evidence>